<protein>
    <submittedName>
        <fullName evidence="6">2-polyprenyl-6-methoxyphenol hydroxylase-like FAD-dependent oxidoreductase</fullName>
    </submittedName>
</protein>
<feature type="chain" id="PRO_5031233569" evidence="4">
    <location>
        <begin position="22"/>
        <end position="435"/>
    </location>
</feature>
<dbReference type="InterPro" id="IPR002938">
    <property type="entry name" value="FAD-bd"/>
</dbReference>
<gene>
    <name evidence="6" type="ORF">HNQ70_002867</name>
</gene>
<keyword evidence="2" id="KW-0503">Monooxygenase</keyword>
<feature type="compositionally biased region" description="Low complexity" evidence="3">
    <location>
        <begin position="145"/>
        <end position="158"/>
    </location>
</feature>
<evidence type="ECO:0000256" key="4">
    <source>
        <dbReference type="SAM" id="SignalP"/>
    </source>
</evidence>
<evidence type="ECO:0000256" key="3">
    <source>
        <dbReference type="SAM" id="MobiDB-lite"/>
    </source>
</evidence>
<dbReference type="PRINTS" id="PR00420">
    <property type="entry name" value="RNGMNOXGNASE"/>
</dbReference>
<dbReference type="EMBL" id="JACHGB010000005">
    <property type="protein sequence ID" value="MBB5272844.1"/>
    <property type="molecule type" value="Genomic_DNA"/>
</dbReference>
<reference evidence="6 7" key="1">
    <citation type="submission" date="2020-08" db="EMBL/GenBank/DDBJ databases">
        <title>Genomic Encyclopedia of Type Strains, Phase IV (KMG-IV): sequencing the most valuable type-strain genomes for metagenomic binning, comparative biology and taxonomic classification.</title>
        <authorList>
            <person name="Goeker M."/>
        </authorList>
    </citation>
    <scope>NUCLEOTIDE SEQUENCE [LARGE SCALE GENOMIC DNA]</scope>
    <source>
        <strain evidence="6 7">DSM 29781</strain>
    </source>
</reference>
<keyword evidence="1" id="KW-0560">Oxidoreductase</keyword>
<dbReference type="AlphaFoldDB" id="A0A7W8HIT3"/>
<accession>A0A7W8HIT3</accession>
<dbReference type="PANTHER" id="PTHR13789:SF268">
    <property type="entry name" value="5-METHYLPHENAZINE-1-CARBOXYLATE 1-MONOOXYGENASE"/>
    <property type="match status" value="1"/>
</dbReference>
<proteinExistence type="predicted"/>
<dbReference type="InterPro" id="IPR036188">
    <property type="entry name" value="FAD/NAD-bd_sf"/>
</dbReference>
<dbReference type="NCBIfam" id="NF005720">
    <property type="entry name" value="PRK07538.1"/>
    <property type="match status" value="1"/>
</dbReference>
<sequence length="435" mass="48390">MKIIIAGAGIGGLTAALSLHAAGIDVEVFDGVQEIRPLGVGINCLPHAVRELTELGLGERLAAAGVATRELLYTNRHGQRIWQEDRGRHAGYGWPQVSIHRGRLQTILFETALERLGPERIHLDHALDRFEQDADGITARFVSKPVASGSSPAAGAPAPRRPPRRGSVRGDLLVGADGIHSAVRRALYPDEGLPIWNGAILWRGVTFAKPFLSGASMIMAGHEWQKFVCYPISAPRADGLQEINWIAELKYRDRPALQREDWNRQGRPEDFLPKFESWDFGWLDAPGLIRGADRCFEFPMVDRDPLARWTHERVTLLGDAAHPMYPIGSNGASQAILDARVLSWRLATEADPLRALQLYDEERRPATAAIVMANRRNGPEKVMQMAEERAPDGFADVHQVIPREELEAVASEYKRVAGFDRERLNARPSYSVIRR</sequence>
<feature type="region of interest" description="Disordered" evidence="3">
    <location>
        <begin position="145"/>
        <end position="169"/>
    </location>
</feature>
<evidence type="ECO:0000259" key="5">
    <source>
        <dbReference type="Pfam" id="PF01494"/>
    </source>
</evidence>
<feature type="signal peptide" evidence="4">
    <location>
        <begin position="1"/>
        <end position="21"/>
    </location>
</feature>
<dbReference type="SUPFAM" id="SSF54373">
    <property type="entry name" value="FAD-linked reductases, C-terminal domain"/>
    <property type="match status" value="1"/>
</dbReference>
<evidence type="ECO:0000313" key="7">
    <source>
        <dbReference type="Proteomes" id="UP000532440"/>
    </source>
</evidence>
<organism evidence="6 7">
    <name type="scientific">Quisquiliibacterium transsilvanicum</name>
    <dbReference type="NCBI Taxonomy" id="1549638"/>
    <lineage>
        <taxon>Bacteria</taxon>
        <taxon>Pseudomonadati</taxon>
        <taxon>Pseudomonadota</taxon>
        <taxon>Betaproteobacteria</taxon>
        <taxon>Burkholderiales</taxon>
        <taxon>Burkholderiaceae</taxon>
        <taxon>Quisquiliibacterium</taxon>
    </lineage>
</organism>
<dbReference type="GO" id="GO:0004497">
    <property type="term" value="F:monooxygenase activity"/>
    <property type="evidence" value="ECO:0007669"/>
    <property type="project" value="UniProtKB-KW"/>
</dbReference>
<dbReference type="Gene3D" id="3.30.9.30">
    <property type="match status" value="1"/>
</dbReference>
<dbReference type="Pfam" id="PF01494">
    <property type="entry name" value="FAD_binding_3"/>
    <property type="match status" value="1"/>
</dbReference>
<evidence type="ECO:0000256" key="2">
    <source>
        <dbReference type="ARBA" id="ARBA00023033"/>
    </source>
</evidence>
<dbReference type="GO" id="GO:0071949">
    <property type="term" value="F:FAD binding"/>
    <property type="evidence" value="ECO:0007669"/>
    <property type="project" value="InterPro"/>
</dbReference>
<dbReference type="Gene3D" id="3.50.50.60">
    <property type="entry name" value="FAD/NAD(P)-binding domain"/>
    <property type="match status" value="1"/>
</dbReference>
<keyword evidence="7" id="KW-1185">Reference proteome</keyword>
<name>A0A7W8HIT3_9BURK</name>
<dbReference type="PANTHER" id="PTHR13789">
    <property type="entry name" value="MONOOXYGENASE"/>
    <property type="match status" value="1"/>
</dbReference>
<evidence type="ECO:0000256" key="1">
    <source>
        <dbReference type="ARBA" id="ARBA00023002"/>
    </source>
</evidence>
<comment type="caution">
    <text evidence="6">The sequence shown here is derived from an EMBL/GenBank/DDBJ whole genome shotgun (WGS) entry which is preliminary data.</text>
</comment>
<dbReference type="Proteomes" id="UP000532440">
    <property type="component" value="Unassembled WGS sequence"/>
</dbReference>
<keyword evidence="4" id="KW-0732">Signal</keyword>
<dbReference type="RefSeq" id="WP_183968770.1">
    <property type="nucleotide sequence ID" value="NZ_BAABEW010000012.1"/>
</dbReference>
<feature type="domain" description="FAD-binding" evidence="5">
    <location>
        <begin position="2"/>
        <end position="372"/>
    </location>
</feature>
<evidence type="ECO:0000313" key="6">
    <source>
        <dbReference type="EMBL" id="MBB5272844.1"/>
    </source>
</evidence>
<dbReference type="InterPro" id="IPR050493">
    <property type="entry name" value="FAD-dep_Monooxygenase_BioMet"/>
</dbReference>
<dbReference type="SUPFAM" id="SSF51905">
    <property type="entry name" value="FAD/NAD(P)-binding domain"/>
    <property type="match status" value="1"/>
</dbReference>